<keyword evidence="1" id="KW-1133">Transmembrane helix</keyword>
<sequence>MAEKNTNLILSFYGGAGIGLLFGIIMGTSTTPTVGLVLGALTAVLAAILGLNDKHFTNAKAVRIGSFGLACVVGAYAGLYVRSHNLLSPSPETMKAQYIQLGFSEAQALELILYKEFGATASDKTPPINNNANTLNSTASNNLLTEITLPTNLSEKNTQQHNSLLFSANVNISGCDELSDTDASLDSKEVINNFKLTGGIWQHIANQVSIEVNIKSHAPVLLATKDAMCNRQGIAITQADCGATDLLDPTESYQQVQTRLSNRAEVWKELASKINQISAPDQEKSHALILIKNTICHDGKLG</sequence>
<feature type="transmembrane region" description="Helical" evidence="1">
    <location>
        <begin position="64"/>
        <end position="81"/>
    </location>
</feature>
<keyword evidence="1" id="KW-0472">Membrane</keyword>
<dbReference type="EMBL" id="UOFQ01000083">
    <property type="protein sequence ID" value="VAW87964.1"/>
    <property type="molecule type" value="Genomic_DNA"/>
</dbReference>
<proteinExistence type="predicted"/>
<keyword evidence="1" id="KW-0812">Transmembrane</keyword>
<evidence type="ECO:0000256" key="1">
    <source>
        <dbReference type="SAM" id="Phobius"/>
    </source>
</evidence>
<gene>
    <name evidence="2" type="ORF">MNBD_GAMMA17-1208</name>
</gene>
<feature type="transmembrane region" description="Helical" evidence="1">
    <location>
        <begin position="33"/>
        <end position="52"/>
    </location>
</feature>
<reference evidence="2" key="1">
    <citation type="submission" date="2018-06" db="EMBL/GenBank/DDBJ databases">
        <authorList>
            <person name="Zhirakovskaya E."/>
        </authorList>
    </citation>
    <scope>NUCLEOTIDE SEQUENCE</scope>
</reference>
<organism evidence="2">
    <name type="scientific">hydrothermal vent metagenome</name>
    <dbReference type="NCBI Taxonomy" id="652676"/>
    <lineage>
        <taxon>unclassified sequences</taxon>
        <taxon>metagenomes</taxon>
        <taxon>ecological metagenomes</taxon>
    </lineage>
</organism>
<accession>A0A3B1A2K7</accession>
<protein>
    <submittedName>
        <fullName evidence="2">Uncharacterized protein</fullName>
    </submittedName>
</protein>
<name>A0A3B1A2K7_9ZZZZ</name>
<evidence type="ECO:0000313" key="2">
    <source>
        <dbReference type="EMBL" id="VAW87964.1"/>
    </source>
</evidence>
<dbReference type="AlphaFoldDB" id="A0A3B1A2K7"/>
<feature type="transmembrane region" description="Helical" evidence="1">
    <location>
        <begin position="7"/>
        <end position="27"/>
    </location>
</feature>